<evidence type="ECO:0000313" key="1">
    <source>
        <dbReference type="EMBL" id="JAP17071.1"/>
    </source>
</evidence>
<sequence length="63" mass="7487">MLPHIFSCYIGETIEPFHLWRNYISTSLLSLTFNVLTTKEFLFQSRLLLGNCRIGNKIWCYSR</sequence>
<name>A0A0V0H9N0_SOLCH</name>
<dbReference type="EMBL" id="GEDG01022988">
    <property type="protein sequence ID" value="JAP17071.1"/>
    <property type="molecule type" value="Transcribed_RNA"/>
</dbReference>
<proteinExistence type="predicted"/>
<accession>A0A0V0H9N0</accession>
<organism evidence="1">
    <name type="scientific">Solanum chacoense</name>
    <name type="common">Chaco potato</name>
    <dbReference type="NCBI Taxonomy" id="4108"/>
    <lineage>
        <taxon>Eukaryota</taxon>
        <taxon>Viridiplantae</taxon>
        <taxon>Streptophyta</taxon>
        <taxon>Embryophyta</taxon>
        <taxon>Tracheophyta</taxon>
        <taxon>Spermatophyta</taxon>
        <taxon>Magnoliopsida</taxon>
        <taxon>eudicotyledons</taxon>
        <taxon>Gunneridae</taxon>
        <taxon>Pentapetalae</taxon>
        <taxon>asterids</taxon>
        <taxon>lamiids</taxon>
        <taxon>Solanales</taxon>
        <taxon>Solanaceae</taxon>
        <taxon>Solanoideae</taxon>
        <taxon>Solaneae</taxon>
        <taxon>Solanum</taxon>
    </lineage>
</organism>
<dbReference type="AlphaFoldDB" id="A0A0V0H9N0"/>
<protein>
    <submittedName>
        <fullName evidence="1">Putative ovule protein</fullName>
    </submittedName>
</protein>
<reference evidence="1" key="1">
    <citation type="submission" date="2015-12" db="EMBL/GenBank/DDBJ databases">
        <title>Gene expression during late stages of embryo sac development: a critical building block for successful pollen-pistil interactions.</title>
        <authorList>
            <person name="Liu Y."/>
            <person name="Joly V."/>
            <person name="Sabar M."/>
            <person name="Matton D.P."/>
        </authorList>
    </citation>
    <scope>NUCLEOTIDE SEQUENCE</scope>
</reference>